<keyword evidence="6" id="KW-0812">Transmembrane</keyword>
<evidence type="ECO:0000256" key="5">
    <source>
        <dbReference type="SAM" id="MobiDB-lite"/>
    </source>
</evidence>
<evidence type="ECO:0000256" key="4">
    <source>
        <dbReference type="PROSITE-ProRule" id="PRU01100"/>
    </source>
</evidence>
<dbReference type="Gene3D" id="3.20.20.80">
    <property type="entry name" value="Glycosidases"/>
    <property type="match status" value="1"/>
</dbReference>
<dbReference type="PROSITE" id="PS51764">
    <property type="entry name" value="GH26"/>
    <property type="match status" value="1"/>
</dbReference>
<dbReference type="PANTHER" id="PTHR40079">
    <property type="entry name" value="MANNAN ENDO-1,4-BETA-MANNOSIDASE E-RELATED"/>
    <property type="match status" value="1"/>
</dbReference>
<organism evidence="8 9">
    <name type="scientific">Rhizoclosmatium globosum</name>
    <dbReference type="NCBI Taxonomy" id="329046"/>
    <lineage>
        <taxon>Eukaryota</taxon>
        <taxon>Fungi</taxon>
        <taxon>Fungi incertae sedis</taxon>
        <taxon>Chytridiomycota</taxon>
        <taxon>Chytridiomycota incertae sedis</taxon>
        <taxon>Chytridiomycetes</taxon>
        <taxon>Chytridiales</taxon>
        <taxon>Chytriomycetaceae</taxon>
        <taxon>Rhizoclosmatium</taxon>
    </lineage>
</organism>
<comment type="similarity">
    <text evidence="1 4">Belongs to the glycosyl hydrolase 26 family.</text>
</comment>
<feature type="region of interest" description="Disordered" evidence="5">
    <location>
        <begin position="1"/>
        <end position="36"/>
    </location>
</feature>
<dbReference type="OrthoDB" id="428177at2759"/>
<dbReference type="GO" id="GO:0016985">
    <property type="term" value="F:mannan endo-1,4-beta-mannosidase activity"/>
    <property type="evidence" value="ECO:0007669"/>
    <property type="project" value="InterPro"/>
</dbReference>
<feature type="active site" description="Proton donor" evidence="4">
    <location>
        <position position="246"/>
    </location>
</feature>
<name>A0A1Y2C8N0_9FUNG</name>
<evidence type="ECO:0000256" key="3">
    <source>
        <dbReference type="ARBA" id="ARBA00023295"/>
    </source>
</evidence>
<dbReference type="Pfam" id="PF02156">
    <property type="entry name" value="Glyco_hydro_26"/>
    <property type="match status" value="1"/>
</dbReference>
<feature type="active site" description="Nucleophile" evidence="4">
    <location>
        <position position="411"/>
    </location>
</feature>
<keyword evidence="3 4" id="KW-0326">Glycosidase</keyword>
<dbReference type="STRING" id="329046.A0A1Y2C8N0"/>
<evidence type="ECO:0000256" key="2">
    <source>
        <dbReference type="ARBA" id="ARBA00022801"/>
    </source>
</evidence>
<dbReference type="SUPFAM" id="SSF51445">
    <property type="entry name" value="(Trans)glycosidases"/>
    <property type="match status" value="1"/>
</dbReference>
<dbReference type="InterPro" id="IPR017853">
    <property type="entry name" value="GH"/>
</dbReference>
<sequence length="516" mass="58399">MPVEGPKSAHLPTPATSVSRSFAGHHDRQSRSTWNQTWRSQPASTMHFQRPPNDVYSLKLRICFCLFWAKSLLAATLFLSCMFFYSWKVYSLHIAAIRPSPPQPETNITIVDPKTGHVRQSCFFNASAGFARVQPQIKHSMVIGFSLDWSYETPTALRNKLDGHSPLIFNAFMGFDANITEPYDRNMLNWYGSEVGRVQGILEVTMMPMAQSSSLYTDSMYDQLGKDLASINSKYKTPVLLRFGHEMNGDWTVYGNKPTDFIKSFRRMAKYVRKYTNMTAMVWGPNIGITYPFNGGGMSESPTSGPDFLLLDTNHDGKINSLDDPYTPFYPGDDVVDWVALSLYYYPFDDCRNCPVPNTYFVDYLTGSGPTTTQVLDPQLVTDMHVYQRVHDFYHMFCTPQTHNKPMLLPETGSPFIPQYVNGSDPSQWSESQIKMGWWNQVLNATILDQFPNLIAAVNFEEAKELGGVLRDWRLTNTSAPLKATQNLLSNFGSNLHQSTDFEYGCDGSVKLKSPS</sequence>
<dbReference type="EMBL" id="MCGO01000025">
    <property type="protein sequence ID" value="ORY43267.1"/>
    <property type="molecule type" value="Genomic_DNA"/>
</dbReference>
<evidence type="ECO:0000256" key="1">
    <source>
        <dbReference type="ARBA" id="ARBA00007754"/>
    </source>
</evidence>
<feature type="domain" description="GH26" evidence="7">
    <location>
        <begin position="124"/>
        <end position="501"/>
    </location>
</feature>
<protein>
    <submittedName>
        <fullName evidence="8">Glycoside hydrolase</fullName>
    </submittedName>
</protein>
<evidence type="ECO:0000259" key="7">
    <source>
        <dbReference type="PROSITE" id="PS51764"/>
    </source>
</evidence>
<gene>
    <name evidence="8" type="ORF">BCR33DRAFT_257121</name>
</gene>
<dbReference type="InterPro" id="IPR022790">
    <property type="entry name" value="GH26_dom"/>
</dbReference>
<keyword evidence="6" id="KW-1133">Transmembrane helix</keyword>
<dbReference type="PANTHER" id="PTHR40079:SF4">
    <property type="entry name" value="GH26 DOMAIN-CONTAINING PROTEIN-RELATED"/>
    <property type="match status" value="1"/>
</dbReference>
<evidence type="ECO:0000313" key="9">
    <source>
        <dbReference type="Proteomes" id="UP000193642"/>
    </source>
</evidence>
<feature type="transmembrane region" description="Helical" evidence="6">
    <location>
        <begin position="67"/>
        <end position="87"/>
    </location>
</feature>
<keyword evidence="2 4" id="KW-0378">Hydrolase</keyword>
<proteinExistence type="inferred from homology"/>
<dbReference type="AlphaFoldDB" id="A0A1Y2C8N0"/>
<accession>A0A1Y2C8N0</accession>
<keyword evidence="9" id="KW-1185">Reference proteome</keyword>
<dbReference type="GO" id="GO:0006080">
    <property type="term" value="P:substituted mannan metabolic process"/>
    <property type="evidence" value="ECO:0007669"/>
    <property type="project" value="InterPro"/>
</dbReference>
<comment type="caution">
    <text evidence="8">The sequence shown here is derived from an EMBL/GenBank/DDBJ whole genome shotgun (WGS) entry which is preliminary data.</text>
</comment>
<dbReference type="InterPro" id="IPR000805">
    <property type="entry name" value="Glyco_hydro_26"/>
</dbReference>
<dbReference type="Proteomes" id="UP000193642">
    <property type="component" value="Unassembled WGS sequence"/>
</dbReference>
<reference evidence="8 9" key="1">
    <citation type="submission" date="2016-07" db="EMBL/GenBank/DDBJ databases">
        <title>Pervasive Adenine N6-methylation of Active Genes in Fungi.</title>
        <authorList>
            <consortium name="DOE Joint Genome Institute"/>
            <person name="Mondo S.J."/>
            <person name="Dannebaum R.O."/>
            <person name="Kuo R.C."/>
            <person name="Labutti K."/>
            <person name="Haridas S."/>
            <person name="Kuo A."/>
            <person name="Salamov A."/>
            <person name="Ahrendt S.R."/>
            <person name="Lipzen A."/>
            <person name="Sullivan W."/>
            <person name="Andreopoulos W.B."/>
            <person name="Clum A."/>
            <person name="Lindquist E."/>
            <person name="Daum C."/>
            <person name="Ramamoorthy G.K."/>
            <person name="Gryganskyi A."/>
            <person name="Culley D."/>
            <person name="Magnuson J.K."/>
            <person name="James T.Y."/>
            <person name="O'Malley M.A."/>
            <person name="Stajich J.E."/>
            <person name="Spatafora J.W."/>
            <person name="Visel A."/>
            <person name="Grigoriev I.V."/>
        </authorList>
    </citation>
    <scope>NUCLEOTIDE SEQUENCE [LARGE SCALE GENOMIC DNA]</scope>
    <source>
        <strain evidence="8 9">JEL800</strain>
    </source>
</reference>
<evidence type="ECO:0000256" key="6">
    <source>
        <dbReference type="SAM" id="Phobius"/>
    </source>
</evidence>
<evidence type="ECO:0000313" key="8">
    <source>
        <dbReference type="EMBL" id="ORY43267.1"/>
    </source>
</evidence>
<keyword evidence="6" id="KW-0472">Membrane</keyword>